<dbReference type="Pfam" id="PF20320">
    <property type="entry name" value="DUF6615"/>
    <property type="match status" value="1"/>
</dbReference>
<reference evidence="3" key="1">
    <citation type="submission" date="2016-10" db="EMBL/GenBank/DDBJ databases">
        <authorList>
            <person name="Varghese N."/>
            <person name="Submissions S."/>
        </authorList>
    </citation>
    <scope>NUCLEOTIDE SEQUENCE [LARGE SCALE GENOMIC DNA]</scope>
    <source>
        <strain evidence="3">Gh-105</strain>
    </source>
</reference>
<evidence type="ECO:0000256" key="1">
    <source>
        <dbReference type="SAM" id="MobiDB-lite"/>
    </source>
</evidence>
<protein>
    <submittedName>
        <fullName evidence="2">Uncharacterized protein</fullName>
    </submittedName>
</protein>
<dbReference type="InterPro" id="IPR046723">
    <property type="entry name" value="DUF6615"/>
</dbReference>
<keyword evidence="3" id="KW-1185">Reference proteome</keyword>
<accession>A0A1I2XRL2</accession>
<evidence type="ECO:0000313" key="3">
    <source>
        <dbReference type="Proteomes" id="UP000199229"/>
    </source>
</evidence>
<dbReference type="EMBL" id="FOPM01000063">
    <property type="protein sequence ID" value="SFH15719.1"/>
    <property type="molecule type" value="Genomic_DNA"/>
</dbReference>
<sequence>MTQTLCDLASSLPGLIGIILDRESKLKRGRFREETLTDVFVAALAAFAGPELVIQYPHEATTGGDLDLEFWHVETGRRILLRLQAKRLNALHNGDKLVSIHHRSYRELLHVVNSTGEYQFKTLVDTSGPYLPLYIFYNHASVSADPYYALDAPQVSGINLAFAFDIEREMQAKIDAKPSVLHHKRLSHLRPFFFELKDILCPGSHLAGLVPTPDAVSDKLRDEWRRPRLRGRPSDDSERMLRYLSEAPSLRPSRDPRQRLPDGPAIRTSAAVERDTITFISGRTEDERTPRIIDPRHPRRG</sequence>
<dbReference type="AlphaFoldDB" id="A0A1I2XRL2"/>
<dbReference type="RefSeq" id="WP_143103839.1">
    <property type="nucleotide sequence ID" value="NZ_FOPM01000063.1"/>
</dbReference>
<proteinExistence type="predicted"/>
<name>A0A1I2XRL2_9HYPH</name>
<evidence type="ECO:0000313" key="2">
    <source>
        <dbReference type="EMBL" id="SFH15719.1"/>
    </source>
</evidence>
<organism evidence="2 3">
    <name type="scientific">Methylobacterium gossipiicola</name>
    <dbReference type="NCBI Taxonomy" id="582675"/>
    <lineage>
        <taxon>Bacteria</taxon>
        <taxon>Pseudomonadati</taxon>
        <taxon>Pseudomonadota</taxon>
        <taxon>Alphaproteobacteria</taxon>
        <taxon>Hyphomicrobiales</taxon>
        <taxon>Methylobacteriaceae</taxon>
        <taxon>Methylobacterium</taxon>
    </lineage>
</organism>
<feature type="compositionally biased region" description="Basic and acidic residues" evidence="1">
    <location>
        <begin position="283"/>
        <end position="301"/>
    </location>
</feature>
<gene>
    <name evidence="2" type="ORF">SAMN05192565_1631</name>
</gene>
<dbReference type="OrthoDB" id="7563787at2"/>
<dbReference type="Proteomes" id="UP000199229">
    <property type="component" value="Unassembled WGS sequence"/>
</dbReference>
<feature type="region of interest" description="Disordered" evidence="1">
    <location>
        <begin position="245"/>
        <end position="301"/>
    </location>
</feature>